<evidence type="ECO:0000256" key="7">
    <source>
        <dbReference type="ARBA" id="ARBA00023136"/>
    </source>
</evidence>
<evidence type="ECO:0000256" key="6">
    <source>
        <dbReference type="ARBA" id="ARBA00023128"/>
    </source>
</evidence>
<evidence type="ECO:0000256" key="11">
    <source>
        <dbReference type="ARBA" id="ARBA00083642"/>
    </source>
</evidence>
<evidence type="ECO:0000256" key="10">
    <source>
        <dbReference type="ARBA" id="ARBA00067938"/>
    </source>
</evidence>
<comment type="subunit">
    <text evidence="9">Associates with BCL10 by CARD-CARD interaction.</text>
</comment>
<evidence type="ECO:0000256" key="2">
    <source>
        <dbReference type="ARBA" id="ARBA00004389"/>
    </source>
</evidence>
<dbReference type="OMA" id="MGDSFHE"/>
<dbReference type="Ensembl" id="ENSHCOT00000004916.1">
    <property type="protein sequence ID" value="ENSHCOP00000005705.1"/>
    <property type="gene ID" value="ENSHCOG00000007402.1"/>
</dbReference>
<evidence type="ECO:0000256" key="9">
    <source>
        <dbReference type="ARBA" id="ARBA00064785"/>
    </source>
</evidence>
<dbReference type="Gene3D" id="1.10.533.10">
    <property type="entry name" value="Death Domain, Fas"/>
    <property type="match status" value="1"/>
</dbReference>
<dbReference type="GeneTree" id="ENSGT00940000164282"/>
<dbReference type="InterPro" id="IPR043574">
    <property type="entry name" value="CARD19"/>
</dbReference>
<evidence type="ECO:0000256" key="4">
    <source>
        <dbReference type="ARBA" id="ARBA00022824"/>
    </source>
</evidence>
<accession>A0A3Q2XM18</accession>
<comment type="subcellular location">
    <subcellularLocation>
        <location evidence="2">Endoplasmic reticulum membrane</location>
        <topology evidence="2">Single-pass membrane protein</topology>
    </subcellularLocation>
    <subcellularLocation>
        <location evidence="1">Mitochondrion membrane</location>
        <topology evidence="1">Single-pass membrane protein</topology>
    </subcellularLocation>
</comment>
<sequence>MEMIFHDQLAEDGAFLRAERRLDTELVDKIILQLNRIYPQILTDKEATKFRNLDVPTCVRRGELLTHLQAKGEEACREFYRALHLHVEDVYYSLPTRLRLRDSVDPLTLPSAYKERHVMNDNGPLFFIGCFSVAVGMALVYYFGEAKLTGGSGALGMAALGLKRKAREVLVWYAEESLMK</sequence>
<protein>
    <recommendedName>
        <fullName evidence="10">Caspase recruitment domain-containing protein 19</fullName>
    </recommendedName>
    <alternativeName>
        <fullName evidence="11">Bcl10-interacting CARD protein</fullName>
    </alternativeName>
</protein>
<evidence type="ECO:0000256" key="8">
    <source>
        <dbReference type="ARBA" id="ARBA00023157"/>
    </source>
</evidence>
<reference evidence="13" key="1">
    <citation type="submission" date="2025-08" db="UniProtKB">
        <authorList>
            <consortium name="Ensembl"/>
        </authorList>
    </citation>
    <scope>IDENTIFICATION</scope>
</reference>
<keyword evidence="3 12" id="KW-0812">Transmembrane</keyword>
<keyword evidence="4" id="KW-0256">Endoplasmic reticulum</keyword>
<name>A0A3Q2XM18_HIPCM</name>
<feature type="transmembrane region" description="Helical" evidence="12">
    <location>
        <begin position="124"/>
        <end position="143"/>
    </location>
</feature>
<evidence type="ECO:0000256" key="12">
    <source>
        <dbReference type="SAM" id="Phobius"/>
    </source>
</evidence>
<dbReference type="PANTHER" id="PTHR34765">
    <property type="entry name" value="CASPASE RECRUITMENT DOMAIN-CONTAINING PROTEIN 19"/>
    <property type="match status" value="1"/>
</dbReference>
<evidence type="ECO:0000313" key="13">
    <source>
        <dbReference type="Ensembl" id="ENSHCOP00000005705.1"/>
    </source>
</evidence>
<dbReference type="STRING" id="109280.ENSHCOP00000005705"/>
<dbReference type="AlphaFoldDB" id="A0A3Q2XM18"/>
<keyword evidence="5 12" id="KW-1133">Transmembrane helix</keyword>
<organism evidence="13 14">
    <name type="scientific">Hippocampus comes</name>
    <name type="common">Tiger tail seahorse</name>
    <dbReference type="NCBI Taxonomy" id="109280"/>
    <lineage>
        <taxon>Eukaryota</taxon>
        <taxon>Metazoa</taxon>
        <taxon>Chordata</taxon>
        <taxon>Craniata</taxon>
        <taxon>Vertebrata</taxon>
        <taxon>Euteleostomi</taxon>
        <taxon>Actinopterygii</taxon>
        <taxon>Neopterygii</taxon>
        <taxon>Teleostei</taxon>
        <taxon>Neoteleostei</taxon>
        <taxon>Acanthomorphata</taxon>
        <taxon>Syngnathiaria</taxon>
        <taxon>Syngnathiformes</taxon>
        <taxon>Syngnathoidei</taxon>
        <taxon>Syngnathidae</taxon>
        <taxon>Hippocampus</taxon>
    </lineage>
</organism>
<dbReference type="GO" id="GO:0031966">
    <property type="term" value="C:mitochondrial membrane"/>
    <property type="evidence" value="ECO:0007669"/>
    <property type="project" value="UniProtKB-SubCell"/>
</dbReference>
<dbReference type="InterPro" id="IPR011029">
    <property type="entry name" value="DEATH-like_dom_sf"/>
</dbReference>
<dbReference type="GO" id="GO:0005789">
    <property type="term" value="C:endoplasmic reticulum membrane"/>
    <property type="evidence" value="ECO:0007669"/>
    <property type="project" value="UniProtKB-SubCell"/>
</dbReference>
<proteinExistence type="predicted"/>
<reference evidence="13" key="2">
    <citation type="submission" date="2025-09" db="UniProtKB">
        <authorList>
            <consortium name="Ensembl"/>
        </authorList>
    </citation>
    <scope>IDENTIFICATION</scope>
</reference>
<dbReference type="FunFam" id="1.10.533.10:FF:000015">
    <property type="entry name" value="Caspase recruitment domain-containing protein 19"/>
    <property type="match status" value="1"/>
</dbReference>
<keyword evidence="6" id="KW-0496">Mitochondrion</keyword>
<keyword evidence="8" id="KW-1015">Disulfide bond</keyword>
<keyword evidence="7 12" id="KW-0472">Membrane</keyword>
<dbReference type="Proteomes" id="UP000264820">
    <property type="component" value="Unplaced"/>
</dbReference>
<keyword evidence="14" id="KW-1185">Reference proteome</keyword>
<evidence type="ECO:0000256" key="5">
    <source>
        <dbReference type="ARBA" id="ARBA00022989"/>
    </source>
</evidence>
<evidence type="ECO:0000256" key="3">
    <source>
        <dbReference type="ARBA" id="ARBA00022692"/>
    </source>
</evidence>
<evidence type="ECO:0000313" key="14">
    <source>
        <dbReference type="Proteomes" id="UP000264820"/>
    </source>
</evidence>
<evidence type="ECO:0000256" key="1">
    <source>
        <dbReference type="ARBA" id="ARBA00004304"/>
    </source>
</evidence>
<dbReference type="PANTHER" id="PTHR34765:SF1">
    <property type="entry name" value="CASPASE RECRUITMENT DOMAIN-CONTAINING PROTEIN 19"/>
    <property type="match status" value="1"/>
</dbReference>